<keyword evidence="2" id="KW-1185">Reference proteome</keyword>
<dbReference type="InterPro" id="IPR023214">
    <property type="entry name" value="HAD_sf"/>
</dbReference>
<dbReference type="InterPro" id="IPR036412">
    <property type="entry name" value="HAD-like_sf"/>
</dbReference>
<dbReference type="Pfam" id="PF00702">
    <property type="entry name" value="Hydrolase"/>
    <property type="match status" value="1"/>
</dbReference>
<dbReference type="Proteomes" id="UP001500967">
    <property type="component" value="Unassembled WGS sequence"/>
</dbReference>
<name>A0ABP3DWX7_9ACTN</name>
<evidence type="ECO:0000313" key="1">
    <source>
        <dbReference type="EMBL" id="GAA0242376.1"/>
    </source>
</evidence>
<accession>A0ABP3DWX7</accession>
<gene>
    <name evidence="1" type="ORF">GCM10009539_29750</name>
</gene>
<reference evidence="2" key="1">
    <citation type="journal article" date="2019" name="Int. J. Syst. Evol. Microbiol.">
        <title>The Global Catalogue of Microorganisms (GCM) 10K type strain sequencing project: providing services to taxonomists for standard genome sequencing and annotation.</title>
        <authorList>
            <consortium name="The Broad Institute Genomics Platform"/>
            <consortium name="The Broad Institute Genome Sequencing Center for Infectious Disease"/>
            <person name="Wu L."/>
            <person name="Ma J."/>
        </authorList>
    </citation>
    <scope>NUCLEOTIDE SEQUENCE [LARGE SCALE GENOMIC DNA]</scope>
    <source>
        <strain evidence="2">JCM 10425</strain>
    </source>
</reference>
<organism evidence="1 2">
    <name type="scientific">Cryptosporangium japonicum</name>
    <dbReference type="NCBI Taxonomy" id="80872"/>
    <lineage>
        <taxon>Bacteria</taxon>
        <taxon>Bacillati</taxon>
        <taxon>Actinomycetota</taxon>
        <taxon>Actinomycetes</taxon>
        <taxon>Cryptosporangiales</taxon>
        <taxon>Cryptosporangiaceae</taxon>
        <taxon>Cryptosporangium</taxon>
    </lineage>
</organism>
<sequence>MGPVPRPATAVVSGAGREWVTGHLSRAGLRTGLAAVVCREDARAGQPAPDLYLAALARLRVDAGAAVAVETR</sequence>
<dbReference type="EMBL" id="BAAAGX010000010">
    <property type="protein sequence ID" value="GAA0242376.1"/>
    <property type="molecule type" value="Genomic_DNA"/>
</dbReference>
<protein>
    <submittedName>
        <fullName evidence="1">Uncharacterized protein</fullName>
    </submittedName>
</protein>
<dbReference type="SUPFAM" id="SSF56784">
    <property type="entry name" value="HAD-like"/>
    <property type="match status" value="1"/>
</dbReference>
<proteinExistence type="predicted"/>
<evidence type="ECO:0000313" key="2">
    <source>
        <dbReference type="Proteomes" id="UP001500967"/>
    </source>
</evidence>
<comment type="caution">
    <text evidence="1">The sequence shown here is derived from an EMBL/GenBank/DDBJ whole genome shotgun (WGS) entry which is preliminary data.</text>
</comment>
<dbReference type="Gene3D" id="3.40.50.1000">
    <property type="entry name" value="HAD superfamily/HAD-like"/>
    <property type="match status" value="1"/>
</dbReference>